<dbReference type="EMBL" id="NHPJ01000010">
    <property type="protein sequence ID" value="OYR59137.1"/>
    <property type="molecule type" value="Genomic_DNA"/>
</dbReference>
<feature type="transmembrane region" description="Helical" evidence="1">
    <location>
        <begin position="92"/>
        <end position="109"/>
    </location>
</feature>
<dbReference type="Proteomes" id="UP000216308">
    <property type="component" value="Unassembled WGS sequence"/>
</dbReference>
<dbReference type="RefSeq" id="WP_094529497.1">
    <property type="nucleotide sequence ID" value="NZ_NHPJ01000010.1"/>
</dbReference>
<keyword evidence="1" id="KW-0472">Membrane</keyword>
<feature type="transmembrane region" description="Helical" evidence="1">
    <location>
        <begin position="12"/>
        <end position="31"/>
    </location>
</feature>
<protein>
    <submittedName>
        <fullName evidence="2">Uncharacterized protein</fullName>
    </submittedName>
</protein>
<evidence type="ECO:0000313" key="2">
    <source>
        <dbReference type="EMBL" id="OYR59137.1"/>
    </source>
</evidence>
<feature type="transmembrane region" description="Helical" evidence="1">
    <location>
        <begin position="37"/>
        <end position="58"/>
    </location>
</feature>
<proteinExistence type="predicted"/>
<keyword evidence="1" id="KW-0812">Transmembrane</keyword>
<dbReference type="AlphaFoldDB" id="A0A256ISN9"/>
<organism evidence="2 3">
    <name type="scientific">Halorubrum halodurans</name>
    <dbReference type="NCBI Taxonomy" id="1383851"/>
    <lineage>
        <taxon>Archaea</taxon>
        <taxon>Methanobacteriati</taxon>
        <taxon>Methanobacteriota</taxon>
        <taxon>Stenosarchaea group</taxon>
        <taxon>Halobacteria</taxon>
        <taxon>Halobacteriales</taxon>
        <taxon>Haloferacaceae</taxon>
        <taxon>Halorubrum</taxon>
    </lineage>
</organism>
<keyword evidence="1" id="KW-1133">Transmembrane helix</keyword>
<evidence type="ECO:0000313" key="3">
    <source>
        <dbReference type="Proteomes" id="UP000216308"/>
    </source>
</evidence>
<comment type="caution">
    <text evidence="2">The sequence shown here is derived from an EMBL/GenBank/DDBJ whole genome shotgun (WGS) entry which is preliminary data.</text>
</comment>
<keyword evidence="3" id="KW-1185">Reference proteome</keyword>
<accession>A0A256ISN9</accession>
<dbReference type="OrthoDB" id="323190at2157"/>
<gene>
    <name evidence="2" type="ORF">DJ70_01415</name>
</gene>
<reference evidence="2 3" key="1">
    <citation type="journal article" date="2014" name="Front. Microbiol.">
        <title>Population and genomic analysis of the genus Halorubrum.</title>
        <authorList>
            <person name="Fullmer M.S."/>
            <person name="Soucy S.M."/>
            <person name="Swithers K.S."/>
            <person name="Makkay A.M."/>
            <person name="Wheeler R."/>
            <person name="Ventosa A."/>
            <person name="Gogarten J.P."/>
            <person name="Papke R.T."/>
        </authorList>
    </citation>
    <scope>NUCLEOTIDE SEQUENCE [LARGE SCALE GENOMIC DNA]</scope>
    <source>
        <strain evidence="2 3">Cb34</strain>
    </source>
</reference>
<evidence type="ECO:0000256" key="1">
    <source>
        <dbReference type="SAM" id="Phobius"/>
    </source>
</evidence>
<name>A0A256ISN9_9EURY</name>
<feature type="transmembrane region" description="Helical" evidence="1">
    <location>
        <begin position="70"/>
        <end position="86"/>
    </location>
</feature>
<sequence>MSDSSYDRYGRPVVVGLVVVLAVLSVASASLRVASAGLAAAGDAVVSLYIAAVVVWGTFREGYDTARFRIALYGVLVLWGSADLIAGADAPLAYLFLVGGSLLIAWESYSSPRDGRQRASER</sequence>